<dbReference type="GO" id="GO:0008168">
    <property type="term" value="F:methyltransferase activity"/>
    <property type="evidence" value="ECO:0007669"/>
    <property type="project" value="UniProtKB-KW"/>
</dbReference>
<evidence type="ECO:0000256" key="1">
    <source>
        <dbReference type="ARBA" id="ARBA00004123"/>
    </source>
</evidence>
<evidence type="ECO:0000313" key="9">
    <source>
        <dbReference type="EMBL" id="OXA44464.1"/>
    </source>
</evidence>
<evidence type="ECO:0000256" key="3">
    <source>
        <dbReference type="ARBA" id="ARBA00022694"/>
    </source>
</evidence>
<evidence type="ECO:0000256" key="4">
    <source>
        <dbReference type="ARBA" id="ARBA00022737"/>
    </source>
</evidence>
<comment type="function">
    <text evidence="6">Required for the Mettl1-dependent formation of N(7)-methylguanine at position 46 (m7G46) in tRNA. In the Mettl1-wuho methyltransferase complex, it is required to stabilize and induce conformational changes of the catalytic subunit. Required for binding of nanos mRNA and repression of translation by the mei-P26-bgcn-bam-sxl complex. May cooperate with mei-P26 and nanos to derepress the BMP signaling pathway. May cooperate with mei-P26 to suppress expression of a subset of microRNAs. May cooperate with mei-P26 to regulate bam expression levels in germline cells during gametogenesis. Required to promote mitosis to meiosis transition during gametogenesis. May regulate germline cell division in part by regulating ribosome biogenesis.</text>
</comment>
<keyword evidence="10" id="KW-1185">Reference proteome</keyword>
<dbReference type="PROSITE" id="PS50082">
    <property type="entry name" value="WD_REPEATS_2"/>
    <property type="match status" value="1"/>
</dbReference>
<dbReference type="Proteomes" id="UP000198287">
    <property type="component" value="Unassembled WGS sequence"/>
</dbReference>
<dbReference type="PROSITE" id="PS50294">
    <property type="entry name" value="WD_REPEATS_REGION"/>
    <property type="match status" value="1"/>
</dbReference>
<dbReference type="GO" id="GO:0043527">
    <property type="term" value="C:tRNA methyltransferase complex"/>
    <property type="evidence" value="ECO:0007669"/>
    <property type="project" value="TreeGrafter"/>
</dbReference>
<evidence type="ECO:0000256" key="8">
    <source>
        <dbReference type="PROSITE-ProRule" id="PRU00221"/>
    </source>
</evidence>
<dbReference type="PANTHER" id="PTHR16288:SF0">
    <property type="entry name" value="TRNA (GUANINE-N(7)-)-METHYLTRANSFERASE NON-CATALYTIC SUBUNIT WDR4"/>
    <property type="match status" value="1"/>
</dbReference>
<keyword evidence="4" id="KW-0677">Repeat</keyword>
<reference evidence="9 10" key="1">
    <citation type="submission" date="2015-12" db="EMBL/GenBank/DDBJ databases">
        <title>The genome of Folsomia candida.</title>
        <authorList>
            <person name="Faddeeva A."/>
            <person name="Derks M.F."/>
            <person name="Anvar Y."/>
            <person name="Smit S."/>
            <person name="Van Straalen N."/>
            <person name="Roelofs D."/>
        </authorList>
    </citation>
    <scope>NUCLEOTIDE SEQUENCE [LARGE SCALE GENOMIC DNA]</scope>
    <source>
        <strain evidence="9 10">VU population</strain>
        <tissue evidence="9">Whole body</tissue>
    </source>
</reference>
<dbReference type="GO" id="GO:0005829">
    <property type="term" value="C:cytosol"/>
    <property type="evidence" value="ECO:0007669"/>
    <property type="project" value="TreeGrafter"/>
</dbReference>
<keyword evidence="2 8" id="KW-0853">WD repeat</keyword>
<dbReference type="InterPro" id="IPR028884">
    <property type="entry name" value="Trm82"/>
</dbReference>
<dbReference type="InterPro" id="IPR015943">
    <property type="entry name" value="WD40/YVTN_repeat-like_dom_sf"/>
</dbReference>
<comment type="subunit">
    <text evidence="7">Forms a heterodimer with the catalytic subunit Mettl1. Interacts with mei-P26 and weakly interacts with bgcn; required for the function or formation of the mei-P26-bgcn-bam-sxl complex. Interacts with nanos; may be involved in mei-P26-dependent derepression of the BMP signaling pathway. Interacts with Myc; the interaction may be mediated by mei-P26 and may be involved in the regulation of ribosome biogenesis.</text>
</comment>
<dbReference type="Gene3D" id="2.130.10.10">
    <property type="entry name" value="YVTN repeat-like/Quinoprotein amine dehydrogenase"/>
    <property type="match status" value="1"/>
</dbReference>
<feature type="repeat" description="WD" evidence="8">
    <location>
        <begin position="182"/>
        <end position="223"/>
    </location>
</feature>
<evidence type="ECO:0000256" key="2">
    <source>
        <dbReference type="ARBA" id="ARBA00022574"/>
    </source>
</evidence>
<dbReference type="SMART" id="SM00320">
    <property type="entry name" value="WD40"/>
    <property type="match status" value="2"/>
</dbReference>
<dbReference type="GO" id="GO:0036265">
    <property type="term" value="P:RNA (guanine-N7)-methylation"/>
    <property type="evidence" value="ECO:0007669"/>
    <property type="project" value="InterPro"/>
</dbReference>
<dbReference type="InterPro" id="IPR001680">
    <property type="entry name" value="WD40_rpt"/>
</dbReference>
<evidence type="ECO:0000256" key="5">
    <source>
        <dbReference type="ARBA" id="ARBA00023242"/>
    </source>
</evidence>
<keyword evidence="9" id="KW-0489">Methyltransferase</keyword>
<protein>
    <submittedName>
        <fullName evidence="9">tRNA (Guanine-N(7)-)-methyltransferase non-catalytic subunit wdr4</fullName>
    </submittedName>
</protein>
<keyword evidence="9" id="KW-0808">Transferase</keyword>
<sequence>MFAVNSNIAVVMGRQSAYIFSPTGAPDDSGMIPCTLTLPGNRPPASTAKPETIFCVAVDITRRNPVQHIVICDNVKTVYIFHFKDSAWSLRQSWVMPQRIEKIMFDPDENYIVMLGKTGDVYAAMFGTEAISRFRTIMGHVSYVMDMTITNDSSSPHIITCDRDEKIRVAKFPLAYEIRYYALAHKTAVVNLGLVNNDDYLISASTDGTLILWGVDPRNMEFELGHPHHLNDVLLRKVEAWDVFEMLGIANETVAETPTSKSKPSIEESKPSHELLKMKSTYLPDGRVFVCIMITGLSELVVFEIIPPDTTKMLSEEIEDAKIRLVTKETMDHSSVDITWVGTTLYLLYPHIGTMKKLVLSQEGELSRDDGFNPAFEIEMKLDISLFGSTRISSMPLHKRVWSKPDRINDDENVEDAIAASNLSPLAKTVKKSGDWVIQLGADDVDEN</sequence>
<dbReference type="SUPFAM" id="SSF50978">
    <property type="entry name" value="WD40 repeat-like"/>
    <property type="match status" value="1"/>
</dbReference>
<dbReference type="AlphaFoldDB" id="A0A226DHZ4"/>
<dbReference type="STRING" id="158441.A0A226DHZ4"/>
<accession>A0A226DHZ4</accession>
<dbReference type="GO" id="GO:0005634">
    <property type="term" value="C:nucleus"/>
    <property type="evidence" value="ECO:0007669"/>
    <property type="project" value="UniProtKB-SubCell"/>
</dbReference>
<dbReference type="InterPro" id="IPR036322">
    <property type="entry name" value="WD40_repeat_dom_sf"/>
</dbReference>
<organism evidence="9 10">
    <name type="scientific">Folsomia candida</name>
    <name type="common">Springtail</name>
    <dbReference type="NCBI Taxonomy" id="158441"/>
    <lineage>
        <taxon>Eukaryota</taxon>
        <taxon>Metazoa</taxon>
        <taxon>Ecdysozoa</taxon>
        <taxon>Arthropoda</taxon>
        <taxon>Hexapoda</taxon>
        <taxon>Collembola</taxon>
        <taxon>Entomobryomorpha</taxon>
        <taxon>Isotomoidea</taxon>
        <taxon>Isotomidae</taxon>
        <taxon>Proisotominae</taxon>
        <taxon>Folsomia</taxon>
    </lineage>
</organism>
<dbReference type="PANTHER" id="PTHR16288">
    <property type="entry name" value="WD40 REPEAT PROTEIN 4"/>
    <property type="match status" value="1"/>
</dbReference>
<evidence type="ECO:0000256" key="6">
    <source>
        <dbReference type="ARBA" id="ARBA00093337"/>
    </source>
</evidence>
<proteinExistence type="predicted"/>
<evidence type="ECO:0000256" key="7">
    <source>
        <dbReference type="ARBA" id="ARBA00093542"/>
    </source>
</evidence>
<dbReference type="OrthoDB" id="371245at2759"/>
<keyword evidence="3" id="KW-0819">tRNA processing</keyword>
<comment type="caution">
    <text evidence="9">The sequence shown here is derived from an EMBL/GenBank/DDBJ whole genome shotgun (WGS) entry which is preliminary data.</text>
</comment>
<comment type="subcellular location">
    <subcellularLocation>
        <location evidence="1">Nucleus</location>
    </subcellularLocation>
</comment>
<keyword evidence="5" id="KW-0539">Nucleus</keyword>
<dbReference type="GO" id="GO:0006400">
    <property type="term" value="P:tRNA modification"/>
    <property type="evidence" value="ECO:0007669"/>
    <property type="project" value="TreeGrafter"/>
</dbReference>
<evidence type="ECO:0000313" key="10">
    <source>
        <dbReference type="Proteomes" id="UP000198287"/>
    </source>
</evidence>
<dbReference type="EMBL" id="LNIX01000019">
    <property type="protein sequence ID" value="OXA44464.1"/>
    <property type="molecule type" value="Genomic_DNA"/>
</dbReference>
<dbReference type="Pfam" id="PF00400">
    <property type="entry name" value="WD40"/>
    <property type="match status" value="1"/>
</dbReference>
<name>A0A226DHZ4_FOLCA</name>
<gene>
    <name evidence="9" type="ORF">Fcan01_20469</name>
</gene>